<keyword evidence="9" id="KW-0418">Kinase</keyword>
<keyword evidence="19" id="KW-1185">Reference proteome</keyword>
<sequence length="2784" mass="309117">MQREAQEPPTGLLDRLQRLPGYTWDGSRQFRSSYGVWHTFGTKHFVDTTRSRHVLPVRPRSASPLEHPDVGARAVAQPRDAADDSHIEVSGEDRESAMEVVSRISESPGQEEKAQEEYRRLAAVADPHYNCLLRPLEAKLLPSRNHERESPLVACIYESPGPNDLMKYVDGGATWYCEVPELDGNDEDLDINKDEDDDDAVSLKRNRDEPMPQSTFLDFAIGAAECIKILHSQQIVHGEIRADAFHFSEETGRVKLIHLGAGLRRYHSDLTNATWSAVANQDGATSRISYMSPEQTGRTPIQPDSRADIYSLGILLWSALVQEAPFCGRTPMEIIRAVLGEELPLVSSLRPDVPDLIARVIAKATAKNVSERYHSVSGLQHDLVELRRLLAAEDPDDEDNDEGEAATAAEIDNWIIGSKDVSPFFTLPRIMVGRTQERNAIVEILDRTYQMYQGKGLQLSSLPEGQFATFDALALPGDTPGEEDGHNATDGFSNLLAGTASGVRRSYPANTARMRSPGDSRYGSFESIESAPGASDAKTADKRLSTPSIDTASVEGSSRSSDSAGRTGAHRMMVPKGRCELITIEGGAGLGKTRLITSVQIEARQRGFFASSRFDPAAKERLRPVLQLFSSLFEQAFSENTIEPSFLPMLRNHIGSAWNTLHKVLGLPKFLLGSGTDLPDQASKRHTPAIPSSTRHTGTPSSQEFLRTGSSTKSLPLVRTLLDILRAFSRYKPLCLCLDDVHFADEESLELVAQIISARIRMVVILAYRPENASSEMTSHILDLCANEGSFPNPFPLPSSNFVSTRPILIKSAGFRKGRDVGVTTITLSTLNEDSVMDYVANTLYLSVPLIWPLGALIQSRTGGNPFYIREMLSICYRQKFIWYDYQDGSWSFDLRRISDHFKSDDYHEAVLDDFLVIRLNSLPPVSKSILAWASSVGMTFSFQLVRRLLSGDRTAPEADLPEEEMIQALQPAMEAYVIAPTKHHDVFSFTYNRYMHIAASFHTKAKDHVDFIRAQVLFQYYSHDDKYRNMLASAIIESAPVIKRSVTRRQPFRKFLVDHAKAANETGFRSTAIASYACCIVLLQDNVWDDNAEDVSYDETLHIFTAAAECYLYQGQHAEANRLLQSILSNARSAVDKAPAWILQSRMLAQQGNSTDAFQALRACLLTLGLDIDEDPTFAKCDDQFRRLRDAITAIESEGIAEKTPVEHPNLAAAGAVLVEATRAAFWSDTLTFYQMTLVMVDTYLTRGTFPQAGMGLLQLAVIAISRDNAISFASHCGDLALALIEQWKDPHTMGRGIALYSSFVGHIKHPVQSSIGQLEGALDFAIRAGDRIATILNYGFLATAKFFASENLVELENFCVSSCEDIPAWQSDTPGGTILMAICQVCRALQGKTFTHDPMRVMSCEQHNSTAYKHWLVKTIKNSDRPLMLYESMEMAPLFLYGHFERAVALGNSCLKKINAVWSARDTRFLMFFHSLSLAGSVWVRKQEQHDSTYRAGYPQAASDVDGQSLDPALKEDMVGIARMLRYFKRRIEQWQTVSDVNYLAWSKMLGAQIAEMEGHQAAALRLYQEALDHASTHAFTFEEALVHHLLAGHLIREGSYRLGTLALKEAVTLYRQMGGTGVAEHILQSHDLEQRVKDVREAATQTDVEEATVPTRPRVTATPTDDTSSIDDAVADRALHILDLTSILEASQVISSVLRVDELLRTMCKIIMQSCHGVATLAAIVTNEEQNVGWAVAASGNAAGHIRVHNPPTPVRHSNLVAESIVNYCVRFREAAYLPDVLQDPRFSHVSETWVAQNPVSKSVMALPISPGGDDSGPNVVLYLEGPPNAFSYRTRVVLQLLVVQLGISYSNALTLQEVERVSTINQSMVEAQKQALAEAMAAEQKANVAKAEALHHAKLAEEAAKAKSSFLANISHELRTPLNGVIGNSELLLSSPLPEAQLEMAESIRMSANLLLAVINDILDFSKVEANKMQLHIVPFDVERMVMEVVRSIPTDSKNGRRPSQVNIVHDIQLQETRYVCGDPVRLRQILGNLVGNSLKFTEKGSITVGARAENETEDSVRLSFWVADTGIGIPDVLIPRLFRPFTQADASTARRFGGTGLGLSICKLLVELMGGTVDLKSTEHVGTTVSFALTLFKATPGDSGRTTPTRSSDGSQAAIDQQLPLELLDLSNIRLHDLRVCIAEDNLINQKITVQFLKKLGFTQIDTYNNGLEAVEGIQEQASRDQPYHMILMDVQMPVMDGYDATRRLRQDSEDAVRRILIIALTASAIQGDQERCLASGMNDYLAKPVLLGALKKKFTMADTPRRQIVLCFDGTGNTFRADGTETNILKICRMLERTDEQSGIGTEITPGSLAAMTLKKSSRLGKSKTLSQALGKSFDQHVLGGYRFLMRHYRSGAEIYIFGFSRGAYTALFLADMLDHTGLLGPDNEEMIPFIWDAFSTWKLTRYQPDQRSEAMKFLHHCRNTLCRPVVRARFLGLFDAVNSIADFEIFNDMHPSARITRHAVSIDERRSKFQPVLLRPREMNKPRAPRHVRSTNDAPLAESPEALNSADVPAAADENNVDADEDEDDDIICDIEEIWFPGGHSDIGGGHQRAPTEKTYQLSHAPLVWMVQEASRCGLRFQPHMLRSEGCVPDEESPDQFYKDLDESITHGQLHDKLQSGPGMSSISVLAWRTMEYLPIRRADRQRDGSWKPIHWPLHRGEFRALGPNDVIHVSAFRRMESNPEYRPVRLIAGASKGVKKTPAAYGRGEFVLHEHEGDPVRQTYISKSVMVPDRTE</sequence>
<dbReference type="InterPro" id="IPR005467">
    <property type="entry name" value="His_kinase_dom"/>
</dbReference>
<evidence type="ECO:0000259" key="15">
    <source>
        <dbReference type="PROSITE" id="PS50011"/>
    </source>
</evidence>
<protein>
    <recommendedName>
        <fullName evidence="3">histidine kinase</fullName>
        <ecNumber evidence="3">2.7.13.3</ecNumber>
    </recommendedName>
</protein>
<dbReference type="CDD" id="cd00082">
    <property type="entry name" value="HisKA"/>
    <property type="match status" value="1"/>
</dbReference>
<dbReference type="GO" id="GO:0009927">
    <property type="term" value="F:histidine phosphotransfer kinase activity"/>
    <property type="evidence" value="ECO:0007669"/>
    <property type="project" value="TreeGrafter"/>
</dbReference>
<dbReference type="Gene3D" id="3.30.565.10">
    <property type="entry name" value="Histidine kinase-like ATPase, C-terminal domain"/>
    <property type="match status" value="1"/>
</dbReference>
<dbReference type="InterPro" id="IPR036890">
    <property type="entry name" value="HATPase_C_sf"/>
</dbReference>
<dbReference type="CDD" id="cd16922">
    <property type="entry name" value="HATPase_EvgS-ArcB-TorS-like"/>
    <property type="match status" value="1"/>
</dbReference>
<dbReference type="OrthoDB" id="60033at2759"/>
<evidence type="ECO:0000256" key="4">
    <source>
        <dbReference type="ARBA" id="ARBA00022475"/>
    </source>
</evidence>
<dbReference type="PANTHER" id="PTHR43047">
    <property type="entry name" value="TWO-COMPONENT HISTIDINE PROTEIN KINASE"/>
    <property type="match status" value="1"/>
</dbReference>
<dbReference type="SUPFAM" id="SSF55781">
    <property type="entry name" value="GAF domain-like"/>
    <property type="match status" value="1"/>
</dbReference>
<dbReference type="Gene3D" id="1.25.40.10">
    <property type="entry name" value="Tetratricopeptide repeat domain"/>
    <property type="match status" value="1"/>
</dbReference>
<dbReference type="GO" id="GO:0005524">
    <property type="term" value="F:ATP binding"/>
    <property type="evidence" value="ECO:0007669"/>
    <property type="project" value="UniProtKB-KW"/>
</dbReference>
<dbReference type="InterPro" id="IPR041664">
    <property type="entry name" value="AAA_16"/>
</dbReference>
<dbReference type="SMART" id="SM00387">
    <property type="entry name" value="HATPase_c"/>
    <property type="match status" value="1"/>
</dbReference>
<proteinExistence type="predicted"/>
<dbReference type="SMART" id="SM00388">
    <property type="entry name" value="HisKA"/>
    <property type="match status" value="1"/>
</dbReference>
<dbReference type="InterPro" id="IPR011009">
    <property type="entry name" value="Kinase-like_dom_sf"/>
</dbReference>
<evidence type="ECO:0000256" key="5">
    <source>
        <dbReference type="ARBA" id="ARBA00022553"/>
    </source>
</evidence>
<feature type="region of interest" description="Disordered" evidence="14">
    <location>
        <begin position="507"/>
        <end position="572"/>
    </location>
</feature>
<evidence type="ECO:0000256" key="12">
    <source>
        <dbReference type="ARBA" id="ARBA00023136"/>
    </source>
</evidence>
<feature type="modified residue" description="4-aspartylphosphate" evidence="13">
    <location>
        <position position="2239"/>
    </location>
</feature>
<dbReference type="InterPro" id="IPR004358">
    <property type="entry name" value="Sig_transdc_His_kin-like_C"/>
</dbReference>
<keyword evidence="8" id="KW-0547">Nucleotide-binding</keyword>
<organism evidence="18 19">
    <name type="scientific">Aspergillus hiratsukae</name>
    <dbReference type="NCBI Taxonomy" id="1194566"/>
    <lineage>
        <taxon>Eukaryota</taxon>
        <taxon>Fungi</taxon>
        <taxon>Dikarya</taxon>
        <taxon>Ascomycota</taxon>
        <taxon>Pezizomycotina</taxon>
        <taxon>Eurotiomycetes</taxon>
        <taxon>Eurotiomycetidae</taxon>
        <taxon>Eurotiales</taxon>
        <taxon>Aspergillaceae</taxon>
        <taxon>Aspergillus</taxon>
        <taxon>Aspergillus subgen. Fumigati</taxon>
    </lineage>
</organism>
<accession>A0A8H6PEE1</accession>
<dbReference type="SMART" id="SM00220">
    <property type="entry name" value="S_TKc"/>
    <property type="match status" value="1"/>
</dbReference>
<dbReference type="InterPro" id="IPR029016">
    <property type="entry name" value="GAF-like_dom_sf"/>
</dbReference>
<dbReference type="PROSITE" id="PS50110">
    <property type="entry name" value="RESPONSE_REGULATORY"/>
    <property type="match status" value="1"/>
</dbReference>
<feature type="region of interest" description="Disordered" evidence="14">
    <location>
        <begin position="2528"/>
        <end position="2562"/>
    </location>
</feature>
<dbReference type="InterPro" id="IPR000719">
    <property type="entry name" value="Prot_kinase_dom"/>
</dbReference>
<dbReference type="GO" id="GO:0000155">
    <property type="term" value="F:phosphorelay sensor kinase activity"/>
    <property type="evidence" value="ECO:0007669"/>
    <property type="project" value="InterPro"/>
</dbReference>
<dbReference type="EC" id="2.7.13.3" evidence="3"/>
<name>A0A8H6PEE1_9EURO</name>
<dbReference type="InterPro" id="IPR036097">
    <property type="entry name" value="HisK_dim/P_sf"/>
</dbReference>
<keyword evidence="11" id="KW-1133">Transmembrane helix</keyword>
<evidence type="ECO:0000256" key="3">
    <source>
        <dbReference type="ARBA" id="ARBA00012438"/>
    </source>
</evidence>
<dbReference type="Pfam" id="PF13185">
    <property type="entry name" value="GAF_2"/>
    <property type="match status" value="1"/>
</dbReference>
<dbReference type="FunFam" id="1.10.287.130:FF:000003">
    <property type="entry name" value="Histidine kinase"/>
    <property type="match status" value="1"/>
</dbReference>
<dbReference type="InterPro" id="IPR003661">
    <property type="entry name" value="HisK_dim/P_dom"/>
</dbReference>
<dbReference type="SUPFAM" id="SSF55874">
    <property type="entry name" value="ATPase domain of HSP90 chaperone/DNA topoisomerase II/histidine kinase"/>
    <property type="match status" value="1"/>
</dbReference>
<dbReference type="InterPro" id="IPR003594">
    <property type="entry name" value="HATPase_dom"/>
</dbReference>
<feature type="compositionally biased region" description="Low complexity" evidence="14">
    <location>
        <begin position="1654"/>
        <end position="1670"/>
    </location>
</feature>
<comment type="subcellular location">
    <subcellularLocation>
        <location evidence="2">Cell membrane</location>
        <topology evidence="2">Multi-pass membrane protein</topology>
    </subcellularLocation>
</comment>
<evidence type="ECO:0000256" key="6">
    <source>
        <dbReference type="ARBA" id="ARBA00022679"/>
    </source>
</evidence>
<evidence type="ECO:0000259" key="17">
    <source>
        <dbReference type="PROSITE" id="PS50110"/>
    </source>
</evidence>
<dbReference type="InterPro" id="IPR001789">
    <property type="entry name" value="Sig_transdc_resp-reg_receiver"/>
</dbReference>
<evidence type="ECO:0000256" key="8">
    <source>
        <dbReference type="ARBA" id="ARBA00022741"/>
    </source>
</evidence>
<keyword evidence="7" id="KW-0812">Transmembrane</keyword>
<dbReference type="FunFam" id="3.40.50.2300:FF:000285">
    <property type="entry name" value="Putative sensor histidine kinase/response regulator"/>
    <property type="match status" value="1"/>
</dbReference>
<evidence type="ECO:0000256" key="9">
    <source>
        <dbReference type="ARBA" id="ARBA00022777"/>
    </source>
</evidence>
<dbReference type="Pfam" id="PF00072">
    <property type="entry name" value="Response_reg"/>
    <property type="match status" value="1"/>
</dbReference>
<dbReference type="PROSITE" id="PS50011">
    <property type="entry name" value="PROTEIN_KINASE_DOM"/>
    <property type="match status" value="1"/>
</dbReference>
<dbReference type="PANTHER" id="PTHR43047:SF46">
    <property type="entry name" value="HISTIDINE KINASE_RESPONSE REGULATOR, PUTATIVE (AFU_ORTHOLOGUE AFUA_3G12550)-RELATED"/>
    <property type="match status" value="1"/>
</dbReference>
<dbReference type="InterPro" id="IPR011006">
    <property type="entry name" value="CheY-like_superfamily"/>
</dbReference>
<dbReference type="Pfam" id="PF00512">
    <property type="entry name" value="HisKA"/>
    <property type="match status" value="1"/>
</dbReference>
<dbReference type="PRINTS" id="PR00344">
    <property type="entry name" value="BCTRLSENSOR"/>
</dbReference>
<dbReference type="SUPFAM" id="SSF48452">
    <property type="entry name" value="TPR-like"/>
    <property type="match status" value="1"/>
</dbReference>
<dbReference type="Gene3D" id="1.10.510.10">
    <property type="entry name" value="Transferase(Phosphotransferase) domain 1"/>
    <property type="match status" value="1"/>
</dbReference>
<dbReference type="PROSITE" id="PS50109">
    <property type="entry name" value="HIS_KIN"/>
    <property type="match status" value="1"/>
</dbReference>
<evidence type="ECO:0000259" key="16">
    <source>
        <dbReference type="PROSITE" id="PS50109"/>
    </source>
</evidence>
<dbReference type="Gene3D" id="3.40.50.2300">
    <property type="match status" value="1"/>
</dbReference>
<dbReference type="InterPro" id="IPR003018">
    <property type="entry name" value="GAF"/>
</dbReference>
<dbReference type="InterPro" id="IPR011990">
    <property type="entry name" value="TPR-like_helical_dom_sf"/>
</dbReference>
<dbReference type="FunFam" id="3.30.565.10:FF:000010">
    <property type="entry name" value="Sensor histidine kinase RcsC"/>
    <property type="match status" value="1"/>
</dbReference>
<dbReference type="Gene3D" id="1.10.287.130">
    <property type="match status" value="1"/>
</dbReference>
<evidence type="ECO:0000256" key="11">
    <source>
        <dbReference type="ARBA" id="ARBA00022989"/>
    </source>
</evidence>
<evidence type="ECO:0000256" key="10">
    <source>
        <dbReference type="ARBA" id="ARBA00022840"/>
    </source>
</evidence>
<keyword evidence="5 13" id="KW-0597">Phosphoprotein</keyword>
<dbReference type="GO" id="GO:0005886">
    <property type="term" value="C:plasma membrane"/>
    <property type="evidence" value="ECO:0007669"/>
    <property type="project" value="UniProtKB-SubCell"/>
</dbReference>
<evidence type="ECO:0000313" key="18">
    <source>
        <dbReference type="EMBL" id="KAF7128663.1"/>
    </source>
</evidence>
<evidence type="ECO:0000256" key="1">
    <source>
        <dbReference type="ARBA" id="ARBA00000085"/>
    </source>
</evidence>
<dbReference type="Gene3D" id="3.30.450.40">
    <property type="match status" value="1"/>
</dbReference>
<feature type="domain" description="Protein kinase" evidence="15">
    <location>
        <begin position="34"/>
        <end position="384"/>
    </location>
</feature>
<comment type="caution">
    <text evidence="18">The sequence shown here is derived from an EMBL/GenBank/DDBJ whole genome shotgun (WGS) entry which is preliminary data.</text>
</comment>
<evidence type="ECO:0000256" key="14">
    <source>
        <dbReference type="SAM" id="MobiDB-lite"/>
    </source>
</evidence>
<keyword evidence="12" id="KW-0472">Membrane</keyword>
<dbReference type="CDD" id="cd17546">
    <property type="entry name" value="REC_hyHK_CKI1_RcsC-like"/>
    <property type="match status" value="1"/>
</dbReference>
<dbReference type="SMART" id="SM00448">
    <property type="entry name" value="REC"/>
    <property type="match status" value="1"/>
</dbReference>
<dbReference type="InterPro" id="IPR018712">
    <property type="entry name" value="Tle1-like_cat"/>
</dbReference>
<comment type="catalytic activity">
    <reaction evidence="1">
        <text>ATP + protein L-histidine = ADP + protein N-phospho-L-histidine.</text>
        <dbReference type="EC" id="2.7.13.3"/>
    </reaction>
</comment>
<evidence type="ECO:0000256" key="13">
    <source>
        <dbReference type="PROSITE-ProRule" id="PRU00169"/>
    </source>
</evidence>
<feature type="domain" description="Histidine kinase" evidence="16">
    <location>
        <begin position="1917"/>
        <end position="2142"/>
    </location>
</feature>
<dbReference type="Pfam" id="PF13191">
    <property type="entry name" value="AAA_16"/>
    <property type="match status" value="1"/>
</dbReference>
<dbReference type="Proteomes" id="UP000630445">
    <property type="component" value="Unassembled WGS sequence"/>
</dbReference>
<gene>
    <name evidence="18" type="ORF">CNMCM5793_003514</name>
</gene>
<dbReference type="SUPFAM" id="SSF56112">
    <property type="entry name" value="Protein kinase-like (PK-like)"/>
    <property type="match status" value="1"/>
</dbReference>
<dbReference type="EMBL" id="JACBAD010001909">
    <property type="protein sequence ID" value="KAF7128663.1"/>
    <property type="molecule type" value="Genomic_DNA"/>
</dbReference>
<dbReference type="SUPFAM" id="SSF52172">
    <property type="entry name" value="CheY-like"/>
    <property type="match status" value="1"/>
</dbReference>
<feature type="domain" description="Response regulatory" evidence="17">
    <location>
        <begin position="2184"/>
        <end position="2308"/>
    </location>
</feature>
<feature type="compositionally biased region" description="Polar residues" evidence="14">
    <location>
        <begin position="545"/>
        <end position="564"/>
    </location>
</feature>
<feature type="compositionally biased region" description="Polar residues" evidence="14">
    <location>
        <begin position="690"/>
        <end position="707"/>
    </location>
</feature>
<keyword evidence="10" id="KW-0067">ATP-binding</keyword>
<keyword evidence="4" id="KW-1003">Cell membrane</keyword>
<evidence type="ECO:0000256" key="7">
    <source>
        <dbReference type="ARBA" id="ARBA00022692"/>
    </source>
</evidence>
<dbReference type="Pfam" id="PF00069">
    <property type="entry name" value="Pkinase"/>
    <property type="match status" value="1"/>
</dbReference>
<dbReference type="SUPFAM" id="SSF47384">
    <property type="entry name" value="Homodimeric domain of signal transducing histidine kinase"/>
    <property type="match status" value="1"/>
</dbReference>
<evidence type="ECO:0000256" key="2">
    <source>
        <dbReference type="ARBA" id="ARBA00004651"/>
    </source>
</evidence>
<dbReference type="Pfam" id="PF02518">
    <property type="entry name" value="HATPase_c"/>
    <property type="match status" value="1"/>
</dbReference>
<reference evidence="18" key="1">
    <citation type="submission" date="2020-06" db="EMBL/GenBank/DDBJ databases">
        <title>Draft genome sequences of strains closely related to Aspergillus parafelis and Aspergillus hiratsukae.</title>
        <authorList>
            <person name="Dos Santos R.A.C."/>
            <person name="Rivero-Menendez O."/>
            <person name="Steenwyk J.L."/>
            <person name="Mead M.E."/>
            <person name="Goldman G.H."/>
            <person name="Alastruey-Izquierdo A."/>
            <person name="Rokas A."/>
        </authorList>
    </citation>
    <scope>NUCLEOTIDE SEQUENCE</scope>
    <source>
        <strain evidence="18">CNM-CM5793</strain>
    </source>
</reference>
<evidence type="ECO:0000313" key="19">
    <source>
        <dbReference type="Proteomes" id="UP000630445"/>
    </source>
</evidence>
<keyword evidence="6" id="KW-0808">Transferase</keyword>
<dbReference type="Pfam" id="PF09994">
    <property type="entry name" value="T6SS_Tle1-like_cat"/>
    <property type="match status" value="1"/>
</dbReference>
<feature type="region of interest" description="Disordered" evidence="14">
    <location>
        <begin position="678"/>
        <end position="707"/>
    </location>
</feature>
<feature type="region of interest" description="Disordered" evidence="14">
    <location>
        <begin position="1646"/>
        <end position="1672"/>
    </location>
</feature>